<keyword evidence="3" id="KW-1185">Reference proteome</keyword>
<comment type="caution">
    <text evidence="2">The sequence shown here is derived from an EMBL/GenBank/DDBJ whole genome shotgun (WGS) entry which is preliminary data.</text>
</comment>
<dbReference type="SUPFAM" id="SSF57938">
    <property type="entry name" value="DnaJ/Hsp40 cysteine-rich domain"/>
    <property type="match status" value="1"/>
</dbReference>
<dbReference type="InterPro" id="IPR036410">
    <property type="entry name" value="HSP_DnaJ_Cys-rich_dom_sf"/>
</dbReference>
<protein>
    <recommendedName>
        <fullName evidence="4">Molecular chaperone DnaJ</fullName>
    </recommendedName>
</protein>
<organism evidence="2 3">
    <name type="scientific">Kitasatospora arboriphila</name>
    <dbReference type="NCBI Taxonomy" id="258052"/>
    <lineage>
        <taxon>Bacteria</taxon>
        <taxon>Bacillati</taxon>
        <taxon>Actinomycetota</taxon>
        <taxon>Actinomycetes</taxon>
        <taxon>Kitasatosporales</taxon>
        <taxon>Streptomycetaceae</taxon>
        <taxon>Kitasatospora</taxon>
    </lineage>
</organism>
<dbReference type="Proteomes" id="UP001499987">
    <property type="component" value="Unassembled WGS sequence"/>
</dbReference>
<evidence type="ECO:0000256" key="1">
    <source>
        <dbReference type="SAM" id="MobiDB-lite"/>
    </source>
</evidence>
<evidence type="ECO:0000313" key="3">
    <source>
        <dbReference type="Proteomes" id="UP001499987"/>
    </source>
</evidence>
<gene>
    <name evidence="2" type="ORF">GCM10009663_50600</name>
</gene>
<evidence type="ECO:0008006" key="4">
    <source>
        <dbReference type="Google" id="ProtNLM"/>
    </source>
</evidence>
<accession>A0ABN1TUW2</accession>
<reference evidence="2 3" key="1">
    <citation type="journal article" date="2019" name="Int. J. Syst. Evol. Microbiol.">
        <title>The Global Catalogue of Microorganisms (GCM) 10K type strain sequencing project: providing services to taxonomists for standard genome sequencing and annotation.</title>
        <authorList>
            <consortium name="The Broad Institute Genomics Platform"/>
            <consortium name="The Broad Institute Genome Sequencing Center for Infectious Disease"/>
            <person name="Wu L."/>
            <person name="Ma J."/>
        </authorList>
    </citation>
    <scope>NUCLEOTIDE SEQUENCE [LARGE SCALE GENOMIC DNA]</scope>
    <source>
        <strain evidence="2 3">JCM 13002</strain>
    </source>
</reference>
<dbReference type="EMBL" id="BAAALD010000055">
    <property type="protein sequence ID" value="GAA1101820.1"/>
    <property type="molecule type" value="Genomic_DNA"/>
</dbReference>
<evidence type="ECO:0000313" key="2">
    <source>
        <dbReference type="EMBL" id="GAA1101820.1"/>
    </source>
</evidence>
<sequence>MTPVPRRAHTSAPKALSCTECSGSGQITVPVFAGRGARRRQLAKQEATCLDCLGTGMALGEPE</sequence>
<feature type="region of interest" description="Disordered" evidence="1">
    <location>
        <begin position="1"/>
        <end position="20"/>
    </location>
</feature>
<proteinExistence type="predicted"/>
<name>A0ABN1TUW2_9ACTN</name>